<evidence type="ECO:0000313" key="2">
    <source>
        <dbReference type="Proteomes" id="UP000291084"/>
    </source>
</evidence>
<evidence type="ECO:0000313" key="1">
    <source>
        <dbReference type="EMBL" id="BAT88181.1"/>
    </source>
</evidence>
<dbReference type="EMBL" id="AP015038">
    <property type="protein sequence ID" value="BAT88181.1"/>
    <property type="molecule type" value="Genomic_DNA"/>
</dbReference>
<accession>A0A0S3S5U1</accession>
<sequence>MDWMMKMMKEDEALSSRSASTTILDLCLLSKCKSVSFHSLSHFKHNPKKCIFTRRESPLVGRVNDYFSIPEEYLPSRWRRESSLIPQSRHIINYNDNSSVEFRSLVQCLEVESLKIKDRVEVATKELKKVIHYLKGMPEVQENSIDLEHDVLNVDECDVENPITSKTKGRPRGSRAKGGVEAVKKSRHCHYPNCGRTDSRNCPIKKKKDSLLASQSSPNKLCMILLYSKVSLICNM</sequence>
<reference evidence="1 2" key="1">
    <citation type="journal article" date="2015" name="Sci. Rep.">
        <title>The power of single molecule real-time sequencing technology in the de novo assembly of a eukaryotic genome.</title>
        <authorList>
            <person name="Sakai H."/>
            <person name="Naito K."/>
            <person name="Ogiso-Tanaka E."/>
            <person name="Takahashi Y."/>
            <person name="Iseki K."/>
            <person name="Muto C."/>
            <person name="Satou K."/>
            <person name="Teruya K."/>
            <person name="Shiroma A."/>
            <person name="Shimoji M."/>
            <person name="Hirano T."/>
            <person name="Itoh T."/>
            <person name="Kaga A."/>
            <person name="Tomooka N."/>
        </authorList>
    </citation>
    <scope>NUCLEOTIDE SEQUENCE [LARGE SCALE GENOMIC DNA]</scope>
    <source>
        <strain evidence="2">cv. Shumari</strain>
    </source>
</reference>
<dbReference type="OrthoDB" id="1356255at2759"/>
<proteinExistence type="predicted"/>
<name>A0A0S3S5U1_PHAAN</name>
<dbReference type="Proteomes" id="UP000291084">
    <property type="component" value="Chromosome 5"/>
</dbReference>
<dbReference type="AlphaFoldDB" id="A0A0S3S5U1"/>
<evidence type="ECO:0008006" key="3">
    <source>
        <dbReference type="Google" id="ProtNLM"/>
    </source>
</evidence>
<gene>
    <name evidence="1" type="primary">Vigan.05G162700</name>
    <name evidence="1" type="ORF">VIGAN_05162700</name>
</gene>
<protein>
    <recommendedName>
        <fullName evidence="3">Protein FAR1-RELATED SEQUENCE</fullName>
    </recommendedName>
</protein>
<organism evidence="1 2">
    <name type="scientific">Vigna angularis var. angularis</name>
    <dbReference type="NCBI Taxonomy" id="157739"/>
    <lineage>
        <taxon>Eukaryota</taxon>
        <taxon>Viridiplantae</taxon>
        <taxon>Streptophyta</taxon>
        <taxon>Embryophyta</taxon>
        <taxon>Tracheophyta</taxon>
        <taxon>Spermatophyta</taxon>
        <taxon>Magnoliopsida</taxon>
        <taxon>eudicotyledons</taxon>
        <taxon>Gunneridae</taxon>
        <taxon>Pentapetalae</taxon>
        <taxon>rosids</taxon>
        <taxon>fabids</taxon>
        <taxon>Fabales</taxon>
        <taxon>Fabaceae</taxon>
        <taxon>Papilionoideae</taxon>
        <taxon>50 kb inversion clade</taxon>
        <taxon>NPAAA clade</taxon>
        <taxon>indigoferoid/millettioid clade</taxon>
        <taxon>Phaseoleae</taxon>
        <taxon>Vigna</taxon>
    </lineage>
</organism>
<keyword evidence="2" id="KW-1185">Reference proteome</keyword>